<sequence>MAGFNTQLTKKMLMIFLSFLQLIRCMGAEVTHKFNGRRFVRLSLKPDAFDFNVQQNSL</sequence>
<keyword evidence="1" id="KW-0732">Signal</keyword>
<name>A0A0R0M5E0_9MICR</name>
<protein>
    <submittedName>
        <fullName evidence="2">Uncharacterized protein</fullName>
    </submittedName>
</protein>
<organism evidence="2 3">
    <name type="scientific">Pseudoloma neurophilia</name>
    <dbReference type="NCBI Taxonomy" id="146866"/>
    <lineage>
        <taxon>Eukaryota</taxon>
        <taxon>Fungi</taxon>
        <taxon>Fungi incertae sedis</taxon>
        <taxon>Microsporidia</taxon>
        <taxon>Pseudoloma</taxon>
    </lineage>
</organism>
<evidence type="ECO:0000256" key="1">
    <source>
        <dbReference type="SAM" id="SignalP"/>
    </source>
</evidence>
<proteinExistence type="predicted"/>
<accession>A0A0R0M5E0</accession>
<dbReference type="Proteomes" id="UP000051530">
    <property type="component" value="Unassembled WGS sequence"/>
</dbReference>
<feature type="signal peptide" evidence="1">
    <location>
        <begin position="1"/>
        <end position="28"/>
    </location>
</feature>
<dbReference type="EMBL" id="LGUB01000033">
    <property type="protein sequence ID" value="KRH94772.1"/>
    <property type="molecule type" value="Genomic_DNA"/>
</dbReference>
<comment type="caution">
    <text evidence="2">The sequence shown here is derived from an EMBL/GenBank/DDBJ whole genome shotgun (WGS) entry which is preliminary data.</text>
</comment>
<gene>
    <name evidence="2" type="ORF">M153_15100016013</name>
</gene>
<dbReference type="AlphaFoldDB" id="A0A0R0M5E0"/>
<reference evidence="2 3" key="1">
    <citation type="submission" date="2015-07" db="EMBL/GenBank/DDBJ databases">
        <title>The genome of Pseudoloma neurophilia, a relevant intracellular parasite of the zebrafish.</title>
        <authorList>
            <person name="Ndikumana S."/>
            <person name="Pelin A."/>
            <person name="Sanders J."/>
            <person name="Corradi N."/>
        </authorList>
    </citation>
    <scope>NUCLEOTIDE SEQUENCE [LARGE SCALE GENOMIC DNA]</scope>
    <source>
        <strain evidence="2 3">MK1</strain>
    </source>
</reference>
<evidence type="ECO:0000313" key="3">
    <source>
        <dbReference type="Proteomes" id="UP000051530"/>
    </source>
</evidence>
<keyword evidence="3" id="KW-1185">Reference proteome</keyword>
<evidence type="ECO:0000313" key="2">
    <source>
        <dbReference type="EMBL" id="KRH94772.1"/>
    </source>
</evidence>
<dbReference type="VEuPathDB" id="MicrosporidiaDB:M153_15100016013"/>
<feature type="chain" id="PRO_5006399137" evidence="1">
    <location>
        <begin position="29"/>
        <end position="58"/>
    </location>
</feature>